<keyword evidence="1 6" id="KW-0963">Cytoplasm</keyword>
<dbReference type="AlphaFoldDB" id="A0A1M7B5M8"/>
<dbReference type="HAMAP" id="MF_00167">
    <property type="entry name" value="CsrA"/>
    <property type="match status" value="1"/>
</dbReference>
<comment type="subcellular location">
    <subcellularLocation>
        <location evidence="6">Cytoplasm</location>
    </subcellularLocation>
</comment>
<dbReference type="InterPro" id="IPR003751">
    <property type="entry name" value="CsrA"/>
</dbReference>
<proteinExistence type="inferred from homology"/>
<evidence type="ECO:0000256" key="4">
    <source>
        <dbReference type="ARBA" id="ARBA00022845"/>
    </source>
</evidence>
<dbReference type="NCBIfam" id="TIGR00202">
    <property type="entry name" value="csrA"/>
    <property type="match status" value="1"/>
</dbReference>
<reference evidence="7 8" key="1">
    <citation type="submission" date="2016-11" db="EMBL/GenBank/DDBJ databases">
        <authorList>
            <person name="Jaros S."/>
            <person name="Januszkiewicz K."/>
            <person name="Wedrychowicz H."/>
        </authorList>
    </citation>
    <scope>NUCLEOTIDE SEQUENCE [LARGE SCALE GENOMIC DNA]</scope>
    <source>
        <strain evidence="7 8">DSM 15929</strain>
    </source>
</reference>
<dbReference type="GO" id="GO:0005829">
    <property type="term" value="C:cytosol"/>
    <property type="evidence" value="ECO:0007669"/>
    <property type="project" value="TreeGrafter"/>
</dbReference>
<dbReference type="RefSeq" id="WP_073279952.1">
    <property type="nucleotide sequence ID" value="NZ_FRAC01000035.1"/>
</dbReference>
<keyword evidence="4 6" id="KW-0810">Translation regulation</keyword>
<dbReference type="EMBL" id="FRAC01000035">
    <property type="protein sequence ID" value="SHL50272.1"/>
    <property type="molecule type" value="Genomic_DNA"/>
</dbReference>
<evidence type="ECO:0000256" key="6">
    <source>
        <dbReference type="HAMAP-Rule" id="MF_00167"/>
    </source>
</evidence>
<evidence type="ECO:0000256" key="3">
    <source>
        <dbReference type="ARBA" id="ARBA00022795"/>
    </source>
</evidence>
<dbReference type="PANTHER" id="PTHR34984:SF1">
    <property type="entry name" value="CARBON STORAGE REGULATOR"/>
    <property type="match status" value="1"/>
</dbReference>
<dbReference type="GO" id="GO:0048027">
    <property type="term" value="F:mRNA 5'-UTR binding"/>
    <property type="evidence" value="ECO:0007669"/>
    <property type="project" value="UniProtKB-UniRule"/>
</dbReference>
<dbReference type="PANTHER" id="PTHR34984">
    <property type="entry name" value="CARBON STORAGE REGULATOR"/>
    <property type="match status" value="1"/>
</dbReference>
<dbReference type="GO" id="GO:0044781">
    <property type="term" value="P:bacterial-type flagellum organization"/>
    <property type="evidence" value="ECO:0007669"/>
    <property type="project" value="UniProtKB-KW"/>
</dbReference>
<keyword evidence="5 6" id="KW-0694">RNA-binding</keyword>
<dbReference type="GO" id="GO:0006109">
    <property type="term" value="P:regulation of carbohydrate metabolic process"/>
    <property type="evidence" value="ECO:0007669"/>
    <property type="project" value="InterPro"/>
</dbReference>
<dbReference type="Pfam" id="PF02599">
    <property type="entry name" value="CsrA"/>
    <property type="match status" value="1"/>
</dbReference>
<dbReference type="SUPFAM" id="SSF117130">
    <property type="entry name" value="CsrA-like"/>
    <property type="match status" value="1"/>
</dbReference>
<dbReference type="GO" id="GO:1902208">
    <property type="term" value="P:regulation of bacterial-type flagellum assembly"/>
    <property type="evidence" value="ECO:0007669"/>
    <property type="project" value="UniProtKB-UniRule"/>
</dbReference>
<dbReference type="Proteomes" id="UP000184386">
    <property type="component" value="Unassembled WGS sequence"/>
</dbReference>
<dbReference type="GO" id="GO:0045947">
    <property type="term" value="P:negative regulation of translational initiation"/>
    <property type="evidence" value="ECO:0007669"/>
    <property type="project" value="UniProtKB-UniRule"/>
</dbReference>
<dbReference type="Gene3D" id="2.60.40.4380">
    <property type="entry name" value="Translational regulator CsrA"/>
    <property type="match status" value="1"/>
</dbReference>
<evidence type="ECO:0000313" key="8">
    <source>
        <dbReference type="Proteomes" id="UP000184386"/>
    </source>
</evidence>
<evidence type="ECO:0000256" key="2">
    <source>
        <dbReference type="ARBA" id="ARBA00022491"/>
    </source>
</evidence>
<comment type="subunit">
    <text evidence="6">Homodimer; the beta-strands of each monomer intercalate to form a hydrophobic core, while the alpha-helices form wings that extend away from the core.</text>
</comment>
<dbReference type="NCBIfam" id="NF002469">
    <property type="entry name" value="PRK01712.1"/>
    <property type="match status" value="1"/>
</dbReference>
<accession>A0A1M7B5M8</accession>
<protein>
    <recommendedName>
        <fullName evidence="6">Translational regulator CsrA</fullName>
    </recommendedName>
</protein>
<dbReference type="InterPro" id="IPR036107">
    <property type="entry name" value="CsrA_sf"/>
</dbReference>
<evidence type="ECO:0000313" key="7">
    <source>
        <dbReference type="EMBL" id="SHL50272.1"/>
    </source>
</evidence>
<organism evidence="7 8">
    <name type="scientific">Anaerocolumna jejuensis DSM 15929</name>
    <dbReference type="NCBI Taxonomy" id="1121322"/>
    <lineage>
        <taxon>Bacteria</taxon>
        <taxon>Bacillati</taxon>
        <taxon>Bacillota</taxon>
        <taxon>Clostridia</taxon>
        <taxon>Lachnospirales</taxon>
        <taxon>Lachnospiraceae</taxon>
        <taxon>Anaerocolumna</taxon>
    </lineage>
</organism>
<dbReference type="STRING" id="1121322.SAMN02745136_05037"/>
<gene>
    <name evidence="6" type="primary">csrA</name>
    <name evidence="7" type="ORF">SAMN02745136_05037</name>
</gene>
<comment type="similarity">
    <text evidence="6">Belongs to the CsrA/RsmA family.</text>
</comment>
<sequence length="73" mass="8137">MLALTRKQNESIIIGNDVEISILEIKGDQVKIGINAPKSIPVYRKEIYLQIQDANKEAADSQISADTLKKLLE</sequence>
<keyword evidence="8" id="KW-1185">Reference proteome</keyword>
<keyword evidence="3 6" id="KW-1005">Bacterial flagellum biogenesis</keyword>
<dbReference type="FunFam" id="2.60.40.4380:FF:000002">
    <property type="entry name" value="Translational regulator CsrA"/>
    <property type="match status" value="1"/>
</dbReference>
<comment type="function">
    <text evidence="6">A translational regulator that binds mRNA to regulate translation initiation and/or mRNA stability. Usually binds in the 5'-UTR at or near the Shine-Dalgarno sequence preventing ribosome-binding, thus repressing translation. Its main target seems to be the major flagellin gene, while its function is anatagonized by FliW.</text>
</comment>
<evidence type="ECO:0000256" key="1">
    <source>
        <dbReference type="ARBA" id="ARBA00022490"/>
    </source>
</evidence>
<name>A0A1M7B5M8_9FIRM</name>
<dbReference type="GO" id="GO:0006402">
    <property type="term" value="P:mRNA catabolic process"/>
    <property type="evidence" value="ECO:0007669"/>
    <property type="project" value="InterPro"/>
</dbReference>
<dbReference type="OrthoDB" id="9809061at2"/>
<evidence type="ECO:0000256" key="5">
    <source>
        <dbReference type="ARBA" id="ARBA00022884"/>
    </source>
</evidence>
<keyword evidence="2 6" id="KW-0678">Repressor</keyword>